<evidence type="ECO:0000256" key="2">
    <source>
        <dbReference type="ARBA" id="ARBA00022448"/>
    </source>
</evidence>
<dbReference type="Gene3D" id="3.40.190.10">
    <property type="entry name" value="Periplasmic binding protein-like II"/>
    <property type="match status" value="2"/>
</dbReference>
<evidence type="ECO:0000313" key="4">
    <source>
        <dbReference type="EMBL" id="GAA1662592.1"/>
    </source>
</evidence>
<keyword evidence="3" id="KW-0732">Signal</keyword>
<evidence type="ECO:0000313" key="5">
    <source>
        <dbReference type="Proteomes" id="UP001500618"/>
    </source>
</evidence>
<protein>
    <submittedName>
        <fullName evidence="4">Extracellular solute-binding protein</fullName>
    </submittedName>
</protein>
<comment type="caution">
    <text evidence="4">The sequence shown here is derived from an EMBL/GenBank/DDBJ whole genome shotgun (WGS) entry which is preliminary data.</text>
</comment>
<dbReference type="InterPro" id="IPR006311">
    <property type="entry name" value="TAT_signal"/>
</dbReference>
<dbReference type="Proteomes" id="UP001500618">
    <property type="component" value="Unassembled WGS sequence"/>
</dbReference>
<gene>
    <name evidence="4" type="ORF">GCM10009765_10080</name>
</gene>
<accession>A0ABN2FZC4</accession>
<comment type="similarity">
    <text evidence="1">Belongs to the bacterial solute-binding protein 1 family.</text>
</comment>
<evidence type="ECO:0000256" key="3">
    <source>
        <dbReference type="ARBA" id="ARBA00022729"/>
    </source>
</evidence>
<dbReference type="RefSeq" id="WP_344307568.1">
    <property type="nucleotide sequence ID" value="NZ_BAAANY010000003.1"/>
</dbReference>
<dbReference type="Pfam" id="PF01547">
    <property type="entry name" value="SBP_bac_1"/>
    <property type="match status" value="1"/>
</dbReference>
<dbReference type="SUPFAM" id="SSF53850">
    <property type="entry name" value="Periplasmic binding protein-like II"/>
    <property type="match status" value="1"/>
</dbReference>
<dbReference type="PANTHER" id="PTHR43649:SF34">
    <property type="entry name" value="ABC TRANSPORTER PERIPLASMIC-BINDING PROTEIN YCJN-RELATED"/>
    <property type="match status" value="1"/>
</dbReference>
<proteinExistence type="inferred from homology"/>
<reference evidence="4 5" key="1">
    <citation type="journal article" date="2019" name="Int. J. Syst. Evol. Microbiol.">
        <title>The Global Catalogue of Microorganisms (GCM) 10K type strain sequencing project: providing services to taxonomists for standard genome sequencing and annotation.</title>
        <authorList>
            <consortium name="The Broad Institute Genomics Platform"/>
            <consortium name="The Broad Institute Genome Sequencing Center for Infectious Disease"/>
            <person name="Wu L."/>
            <person name="Ma J."/>
        </authorList>
    </citation>
    <scope>NUCLEOTIDE SEQUENCE [LARGE SCALE GENOMIC DNA]</scope>
    <source>
        <strain evidence="4 5">JCM 14718</strain>
    </source>
</reference>
<sequence>MAARPENLFDATRLSRRGFLTAAVGVGAGAALAACGGGGSGSGTTTIRALHQQQAGYSASDIQGMTTAFMKANPTIKVENTLVAYEALHDKIVAAAPAGTYDVVLMDCIWPAEFAKKHVVADISDKVKALSGLSGIFPGAIQTAQYEGKYYGMPWLLDTKYLFYNTEMLQKAGIKPEQLATWDGVKSAAQALKAKNIVKYPLIGSWAQAEAVVCDYAALVGAFGGSFLDAAGKPAFTSGGGLQALQFMRDLISSGLANPASAESIEDDVVKTFSQGNAAIALNWTFMYGQANDPKASKVAGKVGMLRTPAGPGGKAPGVNGASALAITSGSQHQDAAWEYVKYLTSQSVQDKFATSSLPIWKASYDEPAVQKAGTPAVVSVAKTQLQDMILRPQVPNYNAASQQLQVDIQKALLGHQDPAAALTEAAHAFTASN</sequence>
<dbReference type="EMBL" id="BAAANY010000003">
    <property type="protein sequence ID" value="GAA1662592.1"/>
    <property type="molecule type" value="Genomic_DNA"/>
</dbReference>
<organism evidence="4 5">
    <name type="scientific">Fodinicola feengrottensis</name>
    <dbReference type="NCBI Taxonomy" id="435914"/>
    <lineage>
        <taxon>Bacteria</taxon>
        <taxon>Bacillati</taxon>
        <taxon>Actinomycetota</taxon>
        <taxon>Actinomycetes</taxon>
        <taxon>Mycobacteriales</taxon>
        <taxon>Fodinicola</taxon>
    </lineage>
</organism>
<evidence type="ECO:0000256" key="1">
    <source>
        <dbReference type="ARBA" id="ARBA00008520"/>
    </source>
</evidence>
<dbReference type="PROSITE" id="PS51257">
    <property type="entry name" value="PROKAR_LIPOPROTEIN"/>
    <property type="match status" value="1"/>
</dbReference>
<dbReference type="InterPro" id="IPR006059">
    <property type="entry name" value="SBP"/>
</dbReference>
<name>A0ABN2FZC4_9ACTN</name>
<dbReference type="InterPro" id="IPR050490">
    <property type="entry name" value="Bact_solute-bd_prot1"/>
</dbReference>
<keyword evidence="5" id="KW-1185">Reference proteome</keyword>
<keyword evidence="2" id="KW-0813">Transport</keyword>
<dbReference type="PANTHER" id="PTHR43649">
    <property type="entry name" value="ARABINOSE-BINDING PROTEIN-RELATED"/>
    <property type="match status" value="1"/>
</dbReference>
<dbReference type="PROSITE" id="PS51318">
    <property type="entry name" value="TAT"/>
    <property type="match status" value="1"/>
</dbReference>